<dbReference type="Pfam" id="PF04055">
    <property type="entry name" value="Radical_SAM"/>
    <property type="match status" value="1"/>
</dbReference>
<dbReference type="AlphaFoldDB" id="A0A845SRW3"/>
<dbReference type="GO" id="GO:0051539">
    <property type="term" value="F:4 iron, 4 sulfur cluster binding"/>
    <property type="evidence" value="ECO:0007669"/>
    <property type="project" value="UniProtKB-KW"/>
</dbReference>
<organism evidence="9 10">
    <name type="scientific">Acerihabitans arboris</name>
    <dbReference type="NCBI Taxonomy" id="2691583"/>
    <lineage>
        <taxon>Bacteria</taxon>
        <taxon>Pseudomonadati</taxon>
        <taxon>Pseudomonadota</taxon>
        <taxon>Gammaproteobacteria</taxon>
        <taxon>Enterobacterales</taxon>
        <taxon>Pectobacteriaceae</taxon>
        <taxon>Acerihabitans</taxon>
    </lineage>
</organism>
<name>A0A845SRW3_9GAMM</name>
<evidence type="ECO:0000313" key="10">
    <source>
        <dbReference type="Proteomes" id="UP000461443"/>
    </source>
</evidence>
<comment type="caution">
    <text evidence="9">The sequence shown here is derived from an EMBL/GenBank/DDBJ whole genome shotgun (WGS) entry which is preliminary data.</text>
</comment>
<dbReference type="GO" id="GO:0046872">
    <property type="term" value="F:metal ion binding"/>
    <property type="evidence" value="ECO:0007669"/>
    <property type="project" value="UniProtKB-KW"/>
</dbReference>
<dbReference type="Proteomes" id="UP000461443">
    <property type="component" value="Unassembled WGS sequence"/>
</dbReference>
<dbReference type="SFLD" id="SFLDG01386">
    <property type="entry name" value="main_SPASM_domain-containing"/>
    <property type="match status" value="1"/>
</dbReference>
<dbReference type="Pfam" id="PF13186">
    <property type="entry name" value="SPASM"/>
    <property type="match status" value="1"/>
</dbReference>
<dbReference type="InterPro" id="IPR013785">
    <property type="entry name" value="Aldolase_TIM"/>
</dbReference>
<evidence type="ECO:0000256" key="1">
    <source>
        <dbReference type="ARBA" id="ARBA00001966"/>
    </source>
</evidence>
<proteinExistence type="inferred from homology"/>
<evidence type="ECO:0000259" key="8">
    <source>
        <dbReference type="PROSITE" id="PS51918"/>
    </source>
</evidence>
<keyword evidence="6" id="KW-0411">Iron-sulfur</keyword>
<keyword evidence="5" id="KW-0408">Iron</keyword>
<dbReference type="PANTHER" id="PTHR43273:SF3">
    <property type="entry name" value="ANAEROBIC SULFATASE-MATURATING ENZYME HOMOLOG ASLB-RELATED"/>
    <property type="match status" value="1"/>
</dbReference>
<keyword evidence="3" id="KW-0949">S-adenosyl-L-methionine</keyword>
<reference evidence="9 10" key="2">
    <citation type="submission" date="2020-02" db="EMBL/GenBank/DDBJ databases">
        <title>The new genus of Enterobacteriales.</title>
        <authorList>
            <person name="Kim I.S."/>
        </authorList>
    </citation>
    <scope>NUCLEOTIDE SEQUENCE [LARGE SCALE GENOMIC DNA]</scope>
    <source>
        <strain evidence="9 10">SAP-6</strain>
    </source>
</reference>
<evidence type="ECO:0000256" key="2">
    <source>
        <dbReference type="ARBA" id="ARBA00022485"/>
    </source>
</evidence>
<dbReference type="EMBL" id="WUBS01000020">
    <property type="protein sequence ID" value="NDL65606.1"/>
    <property type="molecule type" value="Genomic_DNA"/>
</dbReference>
<evidence type="ECO:0000256" key="6">
    <source>
        <dbReference type="ARBA" id="ARBA00023014"/>
    </source>
</evidence>
<comment type="cofactor">
    <cofactor evidence="1">
        <name>[4Fe-4S] cluster</name>
        <dbReference type="ChEBI" id="CHEBI:49883"/>
    </cofactor>
</comment>
<dbReference type="SFLD" id="SFLDF00285">
    <property type="entry name" value="anaerobic_Ser-type_sulfatase-m"/>
    <property type="match status" value="1"/>
</dbReference>
<reference evidence="9 10" key="1">
    <citation type="submission" date="2019-12" db="EMBL/GenBank/DDBJ databases">
        <authorList>
            <person name="Lee S.D."/>
        </authorList>
    </citation>
    <scope>NUCLEOTIDE SEQUENCE [LARGE SCALE GENOMIC DNA]</scope>
    <source>
        <strain evidence="9 10">SAP-6</strain>
    </source>
</reference>
<feature type="domain" description="Radical SAM core" evidence="8">
    <location>
        <begin position="1"/>
        <end position="246"/>
    </location>
</feature>
<dbReference type="SUPFAM" id="SSF102114">
    <property type="entry name" value="Radical SAM enzymes"/>
    <property type="match status" value="1"/>
</dbReference>
<dbReference type="InterPro" id="IPR023867">
    <property type="entry name" value="Sulphatase_maturase_rSAM"/>
</dbReference>
<gene>
    <name evidence="9" type="ORF">GRH90_23000</name>
</gene>
<dbReference type="SFLD" id="SFLDS00029">
    <property type="entry name" value="Radical_SAM"/>
    <property type="match status" value="1"/>
</dbReference>
<dbReference type="PROSITE" id="PS51918">
    <property type="entry name" value="RADICAL_SAM"/>
    <property type="match status" value="1"/>
</dbReference>
<evidence type="ECO:0000256" key="4">
    <source>
        <dbReference type="ARBA" id="ARBA00022723"/>
    </source>
</evidence>
<keyword evidence="4" id="KW-0479">Metal-binding</keyword>
<evidence type="ECO:0000256" key="7">
    <source>
        <dbReference type="ARBA" id="ARBA00023601"/>
    </source>
</evidence>
<dbReference type="InterPro" id="IPR047207">
    <property type="entry name" value="SPASM_anSME"/>
</dbReference>
<sequence>MKRPFSLMAKPTSYQCNIRCDYCFYIDKKNTVIPNGAASLKHMADDVLREYIKQYIDATAGDEVMFAWQGGEPTLAGIDFYADALRYQQRYARGKRISNSMQTNGVLIDDRWARFLAHNHFLMGISLDGPARLHNAYRHSASGRPVFDKVINAIQLFKQYHIDFNVLAVVNDETARAPLEIYRFITQELGAHYVQFIPAVEQMSSGPGRGELIYPRAAGDKMLTPWSVSGEAYGSFINTLFDYWVRHDVGRVFVQLFDNALAAWSGVTPGLCVMRPTCGQALVAEQNGDIYSCDHFVYPEHKLGNLMTTTLADMAGGKQQRQFGQLKANVAKPCLACEYRFACHGGCPKHRIHRVDGQWHNHLCNGYKAIFSHIAPYMIYMADELAHHRPPAGIMRNKALPAGAGD</sequence>
<keyword evidence="10" id="KW-1185">Reference proteome</keyword>
<evidence type="ECO:0000256" key="3">
    <source>
        <dbReference type="ARBA" id="ARBA00022691"/>
    </source>
</evidence>
<dbReference type="SFLD" id="SFLDG01067">
    <property type="entry name" value="SPASM/twitch_domain_containing"/>
    <property type="match status" value="1"/>
</dbReference>
<dbReference type="InterPro" id="IPR034491">
    <property type="entry name" value="Anaerob_Ser_sulfatase-maturase"/>
</dbReference>
<dbReference type="GO" id="GO:0016491">
    <property type="term" value="F:oxidoreductase activity"/>
    <property type="evidence" value="ECO:0007669"/>
    <property type="project" value="InterPro"/>
</dbReference>
<dbReference type="PANTHER" id="PTHR43273">
    <property type="entry name" value="ANAEROBIC SULFATASE-MATURATING ENZYME HOMOLOG ASLB-RELATED"/>
    <property type="match status" value="1"/>
</dbReference>
<protein>
    <submittedName>
        <fullName evidence="9">Anaerobic sulfatase maturase</fullName>
    </submittedName>
</protein>
<dbReference type="SFLD" id="SFLDG01072">
    <property type="entry name" value="dehydrogenase_like"/>
    <property type="match status" value="1"/>
</dbReference>
<dbReference type="Gene3D" id="3.20.20.70">
    <property type="entry name" value="Aldolase class I"/>
    <property type="match status" value="1"/>
</dbReference>
<comment type="similarity">
    <text evidence="7">Belongs to the radical SAM superfamily. Anaerobic sulfatase-maturating enzyme family.</text>
</comment>
<dbReference type="InterPro" id="IPR058240">
    <property type="entry name" value="rSAM_sf"/>
</dbReference>
<dbReference type="NCBIfam" id="TIGR04085">
    <property type="entry name" value="rSAM_more_4Fe4S"/>
    <property type="match status" value="1"/>
</dbReference>
<dbReference type="RefSeq" id="WP_162368395.1">
    <property type="nucleotide sequence ID" value="NZ_WUBS01000020.1"/>
</dbReference>
<dbReference type="InterPro" id="IPR023885">
    <property type="entry name" value="4Fe4S-binding_SPASM_dom"/>
</dbReference>
<keyword evidence="2" id="KW-0004">4Fe-4S</keyword>
<evidence type="ECO:0000313" key="9">
    <source>
        <dbReference type="EMBL" id="NDL65606.1"/>
    </source>
</evidence>
<dbReference type="CDD" id="cd01335">
    <property type="entry name" value="Radical_SAM"/>
    <property type="match status" value="1"/>
</dbReference>
<dbReference type="NCBIfam" id="TIGR03942">
    <property type="entry name" value="sulfatase_rSAM"/>
    <property type="match status" value="1"/>
</dbReference>
<dbReference type="SFLD" id="SFLDG01384">
    <property type="entry name" value="thioether_bond_formation_requi"/>
    <property type="match status" value="1"/>
</dbReference>
<dbReference type="CDD" id="cd21120">
    <property type="entry name" value="SPASM_anSME"/>
    <property type="match status" value="1"/>
</dbReference>
<evidence type="ECO:0000256" key="5">
    <source>
        <dbReference type="ARBA" id="ARBA00023004"/>
    </source>
</evidence>
<accession>A0A845SRW3</accession>
<dbReference type="InterPro" id="IPR007197">
    <property type="entry name" value="rSAM"/>
</dbReference>